<dbReference type="SUPFAM" id="SSF51182">
    <property type="entry name" value="RmlC-like cupins"/>
    <property type="match status" value="1"/>
</dbReference>
<organism evidence="1 2">
    <name type="scientific">Pseudorhodobacter turbinis</name>
    <dbReference type="NCBI Taxonomy" id="2500533"/>
    <lineage>
        <taxon>Bacteria</taxon>
        <taxon>Pseudomonadati</taxon>
        <taxon>Pseudomonadota</taxon>
        <taxon>Alphaproteobacteria</taxon>
        <taxon>Rhodobacterales</taxon>
        <taxon>Paracoccaceae</taxon>
        <taxon>Pseudorhodobacter</taxon>
    </lineage>
</organism>
<accession>A0A4P8EGV9</accession>
<dbReference type="KEGG" id="pseb:EOK75_10370"/>
<dbReference type="PANTHER" id="PTHR37943">
    <property type="entry name" value="PROTEIN VES"/>
    <property type="match status" value="1"/>
</dbReference>
<proteinExistence type="predicted"/>
<dbReference type="OrthoDB" id="9800082at2"/>
<dbReference type="RefSeq" id="WP_137193882.1">
    <property type="nucleotide sequence ID" value="NZ_CP039964.1"/>
</dbReference>
<dbReference type="EMBL" id="CP039964">
    <property type="protein sequence ID" value="QCO56097.1"/>
    <property type="molecule type" value="Genomic_DNA"/>
</dbReference>
<keyword evidence="2" id="KW-1185">Reference proteome</keyword>
<dbReference type="Proteomes" id="UP000298631">
    <property type="component" value="Chromosome"/>
</dbReference>
<evidence type="ECO:0000313" key="1">
    <source>
        <dbReference type="EMBL" id="QCO56097.1"/>
    </source>
</evidence>
<dbReference type="PANTHER" id="PTHR37943:SF1">
    <property type="entry name" value="PROTEIN VES"/>
    <property type="match status" value="1"/>
</dbReference>
<dbReference type="InterPro" id="IPR011051">
    <property type="entry name" value="RmlC_Cupin_sf"/>
</dbReference>
<dbReference type="InterPro" id="IPR010282">
    <property type="entry name" value="Uncharacterised_HutD/Ves"/>
</dbReference>
<gene>
    <name evidence="1" type="ORF">EOK75_10370</name>
</gene>
<protein>
    <submittedName>
        <fullName evidence="1">HutD family protein</fullName>
    </submittedName>
</protein>
<reference evidence="1 2" key="1">
    <citation type="submission" date="2019-05" db="EMBL/GenBank/DDBJ databases">
        <title>Pseudorhodobacter turbinis sp. nov., isolated from the gut of the Korean turban shell.</title>
        <authorList>
            <person name="Jeong Y.-S."/>
            <person name="Kang W.-R."/>
            <person name="Bae J.-W."/>
        </authorList>
    </citation>
    <scope>NUCLEOTIDE SEQUENCE [LARGE SCALE GENOMIC DNA]</scope>
    <source>
        <strain evidence="1 2">S12M18</strain>
    </source>
</reference>
<dbReference type="Pfam" id="PF05962">
    <property type="entry name" value="HutD"/>
    <property type="match status" value="1"/>
</dbReference>
<dbReference type="AlphaFoldDB" id="A0A4P8EGV9"/>
<dbReference type="Gene3D" id="2.60.120.10">
    <property type="entry name" value="Jelly Rolls"/>
    <property type="match status" value="1"/>
</dbReference>
<sequence length="176" mass="19267">MTRHLTRADYTEMPWANGQGTTIEIWREADESGLRWRFSMATVAKDGPFSQFPDIERNLTVIDGPGFNLVGDSHFRAGFLKPVAFPGDVPLSAQDVSEAAVDFNVMTHRSLPKPVVEVFENTTLTPCPDATLCLFALGAVQYGDITLARHDFLIGAPAAILHGAPVLAIQLFEQPQ</sequence>
<dbReference type="InterPro" id="IPR014710">
    <property type="entry name" value="RmlC-like_jellyroll"/>
</dbReference>
<evidence type="ECO:0000313" key="2">
    <source>
        <dbReference type="Proteomes" id="UP000298631"/>
    </source>
</evidence>
<name>A0A4P8EGV9_9RHOB</name>